<evidence type="ECO:0000259" key="6">
    <source>
        <dbReference type="Pfam" id="PF13193"/>
    </source>
</evidence>
<dbReference type="InterPro" id="IPR020845">
    <property type="entry name" value="AMP-binding_CS"/>
</dbReference>
<dbReference type="GO" id="GO:0016405">
    <property type="term" value="F:CoA-ligase activity"/>
    <property type="evidence" value="ECO:0007669"/>
    <property type="project" value="TreeGrafter"/>
</dbReference>
<dbReference type="EMBL" id="CADEPM010000006">
    <property type="protein sequence ID" value="CAB3407347.1"/>
    <property type="molecule type" value="Genomic_DNA"/>
</dbReference>
<keyword evidence="4" id="KW-0576">Peroxisome</keyword>
<feature type="domain" description="AMP-binding enzyme C-terminal" evidence="6">
    <location>
        <begin position="365"/>
        <end position="437"/>
    </location>
</feature>
<evidence type="ECO:0008006" key="9">
    <source>
        <dbReference type="Google" id="ProtNLM"/>
    </source>
</evidence>
<sequence>MSRFAQQFLAKCQEFGETPALIHNDAVITYKQFVEHVYEIAGALKPGSRICTFCANSPKFVALVVASQIRSCVLIPLNPSYKPFEIKKYVNDCKPDLVIHSAGVELELEIEMRELEAMTSTASCDDTGPGALVFFSSGTTGPPKAYKYTQRVLCRQLEQFAAVQQDTRLYSPKRGTVCYGVLPLFHAGGLVTVFSALFCGCTMVINGRWDGERFQETIRKYNVEVLFTVTPVIQYLCHVAKDLDTLTTVFVGSSFTPLRCFQELPRRLRNLKNLIQIYGSTECGVLLCSTGKGICDGTSVGIPYPGVEIRINEQRQIYVKSPTATEFDFMATGDLGRFDEKLELVIEGRSKDMLKVRGWQVNPKEIEDLIRTVPGVDDCAVCKETKDDDESPLIAKIVGDGADRNEVMRVVSVNLASYKHLNRVDIVEELPRNSSGKLQRGAL</sequence>
<dbReference type="Gene3D" id="3.40.50.12780">
    <property type="entry name" value="N-terminal domain of ligase-like"/>
    <property type="match status" value="1"/>
</dbReference>
<evidence type="ECO:0000313" key="8">
    <source>
        <dbReference type="Proteomes" id="UP000494206"/>
    </source>
</evidence>
<accession>A0A8S1EUH9</accession>
<reference evidence="7 8" key="1">
    <citation type="submission" date="2020-04" db="EMBL/GenBank/DDBJ databases">
        <authorList>
            <person name="Laetsch R D."/>
            <person name="Stevens L."/>
            <person name="Kumar S."/>
            <person name="Blaxter L. M."/>
        </authorList>
    </citation>
    <scope>NUCLEOTIDE SEQUENCE [LARGE SCALE GENOMIC DNA]</scope>
</reference>
<evidence type="ECO:0000256" key="4">
    <source>
        <dbReference type="ARBA" id="ARBA00023140"/>
    </source>
</evidence>
<evidence type="ECO:0000313" key="7">
    <source>
        <dbReference type="EMBL" id="CAB3407347.1"/>
    </source>
</evidence>
<gene>
    <name evidence="7" type="ORF">CBOVIS_LOCUS9293</name>
</gene>
<dbReference type="InterPro" id="IPR025110">
    <property type="entry name" value="AMP-bd_C"/>
</dbReference>
<dbReference type="GO" id="GO:0005777">
    <property type="term" value="C:peroxisome"/>
    <property type="evidence" value="ECO:0007669"/>
    <property type="project" value="UniProtKB-SubCell"/>
</dbReference>
<dbReference type="PROSITE" id="PS00455">
    <property type="entry name" value="AMP_BINDING"/>
    <property type="match status" value="1"/>
</dbReference>
<dbReference type="SUPFAM" id="SSF56801">
    <property type="entry name" value="Acetyl-CoA synthetase-like"/>
    <property type="match status" value="1"/>
</dbReference>
<keyword evidence="8" id="KW-1185">Reference proteome</keyword>
<dbReference type="OrthoDB" id="10253869at2759"/>
<organism evidence="7 8">
    <name type="scientific">Caenorhabditis bovis</name>
    <dbReference type="NCBI Taxonomy" id="2654633"/>
    <lineage>
        <taxon>Eukaryota</taxon>
        <taxon>Metazoa</taxon>
        <taxon>Ecdysozoa</taxon>
        <taxon>Nematoda</taxon>
        <taxon>Chromadorea</taxon>
        <taxon>Rhabditida</taxon>
        <taxon>Rhabditina</taxon>
        <taxon>Rhabditomorpha</taxon>
        <taxon>Rhabditoidea</taxon>
        <taxon>Rhabditidae</taxon>
        <taxon>Peloderinae</taxon>
        <taxon>Caenorhabditis</taxon>
    </lineage>
</organism>
<dbReference type="Pfam" id="PF13193">
    <property type="entry name" value="AMP-binding_C"/>
    <property type="match status" value="1"/>
</dbReference>
<feature type="domain" description="AMP-dependent synthetase/ligase" evidence="5">
    <location>
        <begin position="10"/>
        <end position="315"/>
    </location>
</feature>
<dbReference type="AlphaFoldDB" id="A0A8S1EUH9"/>
<evidence type="ECO:0000259" key="5">
    <source>
        <dbReference type="Pfam" id="PF00501"/>
    </source>
</evidence>
<dbReference type="PANTHER" id="PTHR24096:SF149">
    <property type="entry name" value="AMP-BINDING DOMAIN-CONTAINING PROTEIN-RELATED"/>
    <property type="match status" value="1"/>
</dbReference>
<comment type="caution">
    <text evidence="7">The sequence shown here is derived from an EMBL/GenBank/DDBJ whole genome shotgun (WGS) entry which is preliminary data.</text>
</comment>
<dbReference type="InterPro" id="IPR042099">
    <property type="entry name" value="ANL_N_sf"/>
</dbReference>
<dbReference type="Pfam" id="PF00501">
    <property type="entry name" value="AMP-binding"/>
    <property type="match status" value="1"/>
</dbReference>
<proteinExistence type="inferred from homology"/>
<keyword evidence="3" id="KW-0436">Ligase</keyword>
<dbReference type="InterPro" id="IPR045851">
    <property type="entry name" value="AMP-bd_C_sf"/>
</dbReference>
<dbReference type="Gene3D" id="3.30.300.30">
    <property type="match status" value="1"/>
</dbReference>
<evidence type="ECO:0000256" key="3">
    <source>
        <dbReference type="ARBA" id="ARBA00022598"/>
    </source>
</evidence>
<dbReference type="InterPro" id="IPR000873">
    <property type="entry name" value="AMP-dep_synth/lig_dom"/>
</dbReference>
<dbReference type="Proteomes" id="UP000494206">
    <property type="component" value="Unassembled WGS sequence"/>
</dbReference>
<name>A0A8S1EUH9_9PELO</name>
<evidence type="ECO:0000256" key="2">
    <source>
        <dbReference type="ARBA" id="ARBA00006432"/>
    </source>
</evidence>
<protein>
    <recommendedName>
        <fullName evidence="9">AMP-dependent synthetase/ligase domain-containing protein</fullName>
    </recommendedName>
</protein>
<dbReference type="PANTHER" id="PTHR24096">
    <property type="entry name" value="LONG-CHAIN-FATTY-ACID--COA LIGASE"/>
    <property type="match status" value="1"/>
</dbReference>
<evidence type="ECO:0000256" key="1">
    <source>
        <dbReference type="ARBA" id="ARBA00004275"/>
    </source>
</evidence>
<comment type="subcellular location">
    <subcellularLocation>
        <location evidence="1">Peroxisome</location>
    </subcellularLocation>
</comment>
<comment type="similarity">
    <text evidence="2">Belongs to the ATP-dependent AMP-binding enzyme family.</text>
</comment>